<proteinExistence type="predicted"/>
<keyword evidence="2" id="KW-0732">Signal</keyword>
<feature type="compositionally biased region" description="Polar residues" evidence="1">
    <location>
        <begin position="51"/>
        <end position="62"/>
    </location>
</feature>
<dbReference type="RefSeq" id="XP_018190265.1">
    <property type="nucleotide sequence ID" value="XM_018335912.1"/>
</dbReference>
<feature type="compositionally biased region" description="Polar residues" evidence="1">
    <location>
        <begin position="93"/>
        <end position="108"/>
    </location>
</feature>
<dbReference type="STRING" id="1328760.A0A165ICN5"/>
<dbReference type="OrthoDB" id="410701at2759"/>
<feature type="signal peptide" evidence="2">
    <location>
        <begin position="1"/>
        <end position="15"/>
    </location>
</feature>
<feature type="compositionally biased region" description="Basic and acidic residues" evidence="1">
    <location>
        <begin position="64"/>
        <end position="80"/>
    </location>
</feature>
<evidence type="ECO:0000256" key="1">
    <source>
        <dbReference type="SAM" id="MobiDB-lite"/>
    </source>
</evidence>
<dbReference type="OMA" id="YVPSEPP"/>
<gene>
    <name evidence="3" type="ORF">L228DRAFT_281754</name>
</gene>
<dbReference type="InParanoid" id="A0A165ICN5"/>
<reference evidence="3 4" key="1">
    <citation type="journal article" date="2016" name="Fungal Biol.">
        <title>The genome of Xylona heveae provides a window into fungal endophytism.</title>
        <authorList>
            <person name="Gazis R."/>
            <person name="Kuo A."/>
            <person name="Riley R."/>
            <person name="LaButti K."/>
            <person name="Lipzen A."/>
            <person name="Lin J."/>
            <person name="Amirebrahimi M."/>
            <person name="Hesse C.N."/>
            <person name="Spatafora J.W."/>
            <person name="Henrissat B."/>
            <person name="Hainaut M."/>
            <person name="Grigoriev I.V."/>
            <person name="Hibbett D.S."/>
        </authorList>
    </citation>
    <scope>NUCLEOTIDE SEQUENCE [LARGE SCALE GENOMIC DNA]</scope>
    <source>
        <strain evidence="3 4">TC161</strain>
    </source>
</reference>
<feature type="chain" id="PRO_5013017688" evidence="2">
    <location>
        <begin position="16"/>
        <end position="1088"/>
    </location>
</feature>
<evidence type="ECO:0000313" key="3">
    <source>
        <dbReference type="EMBL" id="KZF24710.1"/>
    </source>
</evidence>
<evidence type="ECO:0000256" key="2">
    <source>
        <dbReference type="SAM" id="SignalP"/>
    </source>
</evidence>
<dbReference type="EMBL" id="KV407456">
    <property type="protein sequence ID" value="KZF24710.1"/>
    <property type="molecule type" value="Genomic_DNA"/>
</dbReference>
<sequence length="1088" mass="123054">MLSLWLHSAFGRALARSTVSEANVLAINKCLYASYHRTSGPIRTRVHYESWETQPSSNSSAGEQDDKVSDVGAEQRRSCVESDEANDAPFPDASTSLQTGPQQITSKPLSRRKLKAQRPSPSHWLISALEATAQFQSVPPKFNGKADLSYIAPWKLGAKQRGKSPLSHLPSSHHLSTCAHSDHILSFQFIVADYIRQIWPIIQYYDPISLDESLQAHLDRAIFNVYNEKSIKFLELRGYGPEDIVKWAWILTAPDTERAAWRLMMIATPRFNREGPQHKNVPSFLLLFLLRRANINGRTLKILLSHAWDQLLGRRPHFRNRRSPAAARRENLVKGDGGTARRWNTSDALSRMPSQMDESTMMTLVVRLLRHARQVWPASIPSITSMLSLHGKKEADHGFEPNARTSLKSPVVSRLTFLYNRALTLLSVPSSQSPFLSLPYHQRAQFNLLKKMAHFNPPLIINREGYRAVTRVQLAHKKTLRERAWAAMKAKSWPPWKEDKLGIDADKGFEDGISRATESMLRLKEAGYAHTNWELSANILAGWDTDQSPTIQTRALVRRASGGQGVVPPSQAEQSHDIWAARIRATRTVEEAWAGFLAFKDQKLRPSSEIYLAMFEKLVFDKKRIKEEERKLRDLESGRITEEQAFDEDDDLLPGDSKRVYPAPISPREAVHIPSPLLPLDTLFDEMVREGCTPSPRCLSFLLLHANSLDAGLTYFRLSGLPPSVLASVFQPPETLLASASEQLRAIPENVFSSLINLFCRFAPYSTIDIRQEHALIEHGADKRRPYNRVKPLLHAFSLVTARGSSYRSCWYSLLGALARDGAVVSYWEYKSAPVWHDVLSWKIIRQTMAKMELFGIDIDGKAFQTVCIGLEKAILGSYELRLGAQCQSATEGGVELSRQWQEGTIILEGSSQIIQHCFRRLVGATLNFSLHDIAPLHPAEWNPNEEQGIGSSTLLPSLLEIPAPAVLHSFVRVLGLLQDYDALFSLVQWMRLYSQELEAVAGESSNGERILRRTLVALRVFVERSWKESDGLDLEWEISEPDERTSQHTIDLIREQVELVPGWGRWPSDEEVEDYIQSGRFPVEYLE</sequence>
<accession>A0A165ICN5</accession>
<name>A0A165ICN5_XYLHT</name>
<keyword evidence="4" id="KW-1185">Reference proteome</keyword>
<feature type="region of interest" description="Disordered" evidence="1">
    <location>
        <begin position="50"/>
        <end position="116"/>
    </location>
</feature>
<organism evidence="3 4">
    <name type="scientific">Xylona heveae (strain CBS 132557 / TC161)</name>
    <dbReference type="NCBI Taxonomy" id="1328760"/>
    <lineage>
        <taxon>Eukaryota</taxon>
        <taxon>Fungi</taxon>
        <taxon>Dikarya</taxon>
        <taxon>Ascomycota</taxon>
        <taxon>Pezizomycotina</taxon>
        <taxon>Xylonomycetes</taxon>
        <taxon>Xylonales</taxon>
        <taxon>Xylonaceae</taxon>
        <taxon>Xylona</taxon>
    </lineage>
</organism>
<protein>
    <submittedName>
        <fullName evidence="3">Uncharacterized protein</fullName>
    </submittedName>
</protein>
<dbReference type="AlphaFoldDB" id="A0A165ICN5"/>
<dbReference type="Proteomes" id="UP000076632">
    <property type="component" value="Unassembled WGS sequence"/>
</dbReference>
<evidence type="ECO:0000313" key="4">
    <source>
        <dbReference type="Proteomes" id="UP000076632"/>
    </source>
</evidence>
<dbReference type="GeneID" id="28901049"/>